<feature type="domain" description="HTH marR-type" evidence="1">
    <location>
        <begin position="32"/>
        <end position="95"/>
    </location>
</feature>
<dbReference type="HOGENOM" id="CLU_111108_0_0_5"/>
<dbReference type="GO" id="GO:0003700">
    <property type="term" value="F:DNA-binding transcription factor activity"/>
    <property type="evidence" value="ECO:0007669"/>
    <property type="project" value="InterPro"/>
</dbReference>
<evidence type="ECO:0000259" key="1">
    <source>
        <dbReference type="Pfam" id="PF13463"/>
    </source>
</evidence>
<dbReference type="InterPro" id="IPR036390">
    <property type="entry name" value="WH_DNA-bd_sf"/>
</dbReference>
<dbReference type="Proteomes" id="UP000018780">
    <property type="component" value="Chromosome"/>
</dbReference>
<dbReference type="KEGG" id="lmd:METH_18095"/>
<dbReference type="Pfam" id="PF13463">
    <property type="entry name" value="HTH_27"/>
    <property type="match status" value="1"/>
</dbReference>
<organism evidence="2 3">
    <name type="scientific">Leisingera methylohalidivorans DSM 14336</name>
    <dbReference type="NCBI Taxonomy" id="999552"/>
    <lineage>
        <taxon>Bacteria</taxon>
        <taxon>Pseudomonadati</taxon>
        <taxon>Pseudomonadota</taxon>
        <taxon>Alphaproteobacteria</taxon>
        <taxon>Rhodobacterales</taxon>
        <taxon>Roseobacteraceae</taxon>
        <taxon>Leisingera</taxon>
    </lineage>
</organism>
<name>V9VX51_9RHOB</name>
<gene>
    <name evidence="2" type="ORF">METH_18095</name>
</gene>
<proteinExistence type="predicted"/>
<dbReference type="InterPro" id="IPR000835">
    <property type="entry name" value="HTH_MarR-typ"/>
</dbReference>
<protein>
    <recommendedName>
        <fullName evidence="1">HTH marR-type domain-containing protein</fullName>
    </recommendedName>
</protein>
<dbReference type="SUPFAM" id="SSF46785">
    <property type="entry name" value="Winged helix' DNA-binding domain"/>
    <property type="match status" value="1"/>
</dbReference>
<dbReference type="AlphaFoldDB" id="V9VX51"/>
<dbReference type="EMBL" id="CP006773">
    <property type="protein sequence ID" value="AHD02269.1"/>
    <property type="molecule type" value="Genomic_DNA"/>
</dbReference>
<reference evidence="2 3" key="1">
    <citation type="submission" date="2013-09" db="EMBL/GenBank/DDBJ databases">
        <authorList>
            <consortium name="DOE Joint Genome Institute"/>
            <person name="Klenk H.-P."/>
            <person name="Huntemann M."/>
            <person name="Han J."/>
            <person name="Chen A."/>
            <person name="Kyrpides N."/>
            <person name="Mavromatis K."/>
            <person name="Markowitz V."/>
            <person name="Palaniappan K."/>
            <person name="Ivanova N."/>
            <person name="Schaumberg A."/>
            <person name="Pati A."/>
            <person name="Liolios K."/>
            <person name="Nordberg H.P."/>
            <person name="Cantor M.N."/>
            <person name="Hua S.X."/>
            <person name="Woyke T."/>
        </authorList>
    </citation>
    <scope>NUCLEOTIDE SEQUENCE [LARGE SCALE GENOMIC DNA]</scope>
    <source>
        <strain evidence="2 3">DSM 14336</strain>
    </source>
</reference>
<sequence>MLELALQRAGEGLARWQTVCIEQISTVPLASAEITLLQLIGKGGRSKTIKELAQTTNRTDIPNIQYSLRKLASAGLTRKQGAGRSGVTYRLTEEGSQLADRLQDTRERLLLQALAGCPDLARRLHSAAEALEHLTELLGAAVRQAEAHSGP</sequence>
<evidence type="ECO:0000313" key="2">
    <source>
        <dbReference type="EMBL" id="AHD02269.1"/>
    </source>
</evidence>
<dbReference type="OrthoDB" id="4550442at2"/>
<evidence type="ECO:0000313" key="3">
    <source>
        <dbReference type="Proteomes" id="UP000018780"/>
    </source>
</evidence>
<dbReference type="PATRIC" id="fig|999552.6.peg.3586"/>
<dbReference type="Gene3D" id="1.10.10.10">
    <property type="entry name" value="Winged helix-like DNA-binding domain superfamily/Winged helix DNA-binding domain"/>
    <property type="match status" value="1"/>
</dbReference>
<accession>V9VX51</accession>
<dbReference type="InterPro" id="IPR036388">
    <property type="entry name" value="WH-like_DNA-bd_sf"/>
</dbReference>
<dbReference type="STRING" id="999552.METH_18095"/>
<keyword evidence="3" id="KW-1185">Reference proteome</keyword>